<proteinExistence type="predicted"/>
<dbReference type="EMBL" id="CP159992">
    <property type="protein sequence ID" value="XCP93055.1"/>
    <property type="molecule type" value="Genomic_DNA"/>
</dbReference>
<feature type="domain" description="DUF218" evidence="2">
    <location>
        <begin position="111"/>
        <end position="256"/>
    </location>
</feature>
<keyword evidence="1" id="KW-1133">Transmembrane helix</keyword>
<dbReference type="Gene3D" id="3.40.50.620">
    <property type="entry name" value="HUPs"/>
    <property type="match status" value="1"/>
</dbReference>
<protein>
    <submittedName>
        <fullName evidence="3">YdcF family protein</fullName>
    </submittedName>
</protein>
<dbReference type="GO" id="GO:0000270">
    <property type="term" value="P:peptidoglycan metabolic process"/>
    <property type="evidence" value="ECO:0007669"/>
    <property type="project" value="TreeGrafter"/>
</dbReference>
<keyword evidence="1" id="KW-0812">Transmembrane</keyword>
<reference evidence="3" key="1">
    <citation type="submission" date="2024-05" db="EMBL/GenBank/DDBJ databases">
        <title>Draft genome assemblies of 36 bacteria isolated from hibernating arctic ground squirrels.</title>
        <authorList>
            <person name="McKee H."/>
            <person name="Mullen L."/>
            <person name="Drown D.M."/>
            <person name="Duddleston K.N."/>
        </authorList>
    </citation>
    <scope>NUCLEOTIDE SEQUENCE</scope>
    <source>
        <strain evidence="3">AN1007</strain>
    </source>
</reference>
<dbReference type="Pfam" id="PF02698">
    <property type="entry name" value="DUF218"/>
    <property type="match status" value="1"/>
</dbReference>
<dbReference type="AlphaFoldDB" id="A0AAU8N6B1"/>
<sequence length="262" mass="29148">MAQINDSKGVSTERSAAVLVQKFIREKGYILDLMLLACLVFFLAFWGWNFAVQFFALITASFMILRRINYEKHIWLKRVLLIGFGIGAVSFVIIEALVFTQLGSKDTEQADYVIILGSGIKGTELSLTLKQRLDASLDYVRDHPQIPVIVSGGQGPGESIPEALAMKNYLVDQGIAPAQIIMEDRSTSTQENLAFSKKIIEASGVEHPEIMIVTSDYHMFRSKYIAAKNGYAAEYGISAPSPGYMKPINMIREYFGTVKAFL</sequence>
<gene>
    <name evidence="3" type="ORF">ABXS70_17645</name>
</gene>
<evidence type="ECO:0000256" key="1">
    <source>
        <dbReference type="SAM" id="Phobius"/>
    </source>
</evidence>
<dbReference type="InterPro" id="IPR014729">
    <property type="entry name" value="Rossmann-like_a/b/a_fold"/>
</dbReference>
<dbReference type="PANTHER" id="PTHR30336">
    <property type="entry name" value="INNER MEMBRANE PROTEIN, PROBABLE PERMEASE"/>
    <property type="match status" value="1"/>
</dbReference>
<organism evidence="3">
    <name type="scientific">Paenibacillus sp. AN1007</name>
    <dbReference type="NCBI Taxonomy" id="3151385"/>
    <lineage>
        <taxon>Bacteria</taxon>
        <taxon>Bacillati</taxon>
        <taxon>Bacillota</taxon>
        <taxon>Bacilli</taxon>
        <taxon>Bacillales</taxon>
        <taxon>Paenibacillaceae</taxon>
        <taxon>Paenibacillus</taxon>
    </lineage>
</organism>
<dbReference type="GO" id="GO:0043164">
    <property type="term" value="P:Gram-negative-bacterium-type cell wall biogenesis"/>
    <property type="evidence" value="ECO:0007669"/>
    <property type="project" value="TreeGrafter"/>
</dbReference>
<evidence type="ECO:0000259" key="2">
    <source>
        <dbReference type="Pfam" id="PF02698"/>
    </source>
</evidence>
<dbReference type="RefSeq" id="WP_366289530.1">
    <property type="nucleotide sequence ID" value="NZ_CP159992.1"/>
</dbReference>
<accession>A0AAU8N6B1</accession>
<dbReference type="PANTHER" id="PTHR30336:SF4">
    <property type="entry name" value="ENVELOPE BIOGENESIS FACTOR ELYC"/>
    <property type="match status" value="1"/>
</dbReference>
<dbReference type="InterPro" id="IPR051599">
    <property type="entry name" value="Cell_Envelope_Assoc"/>
</dbReference>
<feature type="transmembrane region" description="Helical" evidence="1">
    <location>
        <begin position="80"/>
        <end position="99"/>
    </location>
</feature>
<keyword evidence="1" id="KW-0472">Membrane</keyword>
<dbReference type="CDD" id="cd06259">
    <property type="entry name" value="YdcF-like"/>
    <property type="match status" value="1"/>
</dbReference>
<dbReference type="InterPro" id="IPR003848">
    <property type="entry name" value="DUF218"/>
</dbReference>
<dbReference type="GO" id="GO:0005886">
    <property type="term" value="C:plasma membrane"/>
    <property type="evidence" value="ECO:0007669"/>
    <property type="project" value="TreeGrafter"/>
</dbReference>
<evidence type="ECO:0000313" key="3">
    <source>
        <dbReference type="EMBL" id="XCP93055.1"/>
    </source>
</evidence>
<name>A0AAU8N6B1_9BACL</name>